<name>A0A081FXU4_9GAMM</name>
<dbReference type="GO" id="GO:0003700">
    <property type="term" value="F:DNA-binding transcription factor activity"/>
    <property type="evidence" value="ECO:0007669"/>
    <property type="project" value="TreeGrafter"/>
</dbReference>
<dbReference type="PATRIC" id="fig|1232683.4.peg.2445"/>
<dbReference type="PROSITE" id="PS01081">
    <property type="entry name" value="HTH_TETR_1"/>
    <property type="match status" value="1"/>
</dbReference>
<comment type="caution">
    <text evidence="7">The sequence shown here is derived from an EMBL/GenBank/DDBJ whole genome shotgun (WGS) entry which is preliminary data.</text>
</comment>
<evidence type="ECO:0000313" key="8">
    <source>
        <dbReference type="Proteomes" id="UP000028252"/>
    </source>
</evidence>
<dbReference type="RefSeq" id="WP_036188623.1">
    <property type="nucleotide sequence ID" value="NZ_JMQN01000039.1"/>
</dbReference>
<proteinExistence type="predicted"/>
<evidence type="ECO:0000256" key="5">
    <source>
        <dbReference type="PROSITE-ProRule" id="PRU00335"/>
    </source>
</evidence>
<keyword evidence="3 5" id="KW-0238">DNA-binding</keyword>
<dbReference type="Pfam" id="PF08361">
    <property type="entry name" value="TetR_C_2"/>
    <property type="match status" value="1"/>
</dbReference>
<dbReference type="SUPFAM" id="SSF46689">
    <property type="entry name" value="Homeodomain-like"/>
    <property type="match status" value="1"/>
</dbReference>
<sequence>MRRTKEEAEATRLCIMSSALELFSEKGIAATSLADIALSAGVTRGAIYWHFKNKWDLFDGLWEHYSSPLTVLGAASASDDQVDPLGKFVELLRLVLVGAEQDQNIRRLVTLYTRETSVLSNDDMPERMRALENDLHTRRVRALENAIKKGQLPSDLDPEAASLLIKVMVDGLIVSWLRSPECFSLSERAGQFVESIIAVLQHGARKRTSG</sequence>
<organism evidence="7 8">
    <name type="scientific">Marinobacterium lacunae</name>
    <dbReference type="NCBI Taxonomy" id="1232683"/>
    <lineage>
        <taxon>Bacteria</taxon>
        <taxon>Pseudomonadati</taxon>
        <taxon>Pseudomonadota</taxon>
        <taxon>Gammaproteobacteria</taxon>
        <taxon>Oceanospirillales</taxon>
        <taxon>Oceanospirillaceae</taxon>
        <taxon>Marinobacterium</taxon>
    </lineage>
</organism>
<dbReference type="PROSITE" id="PS50977">
    <property type="entry name" value="HTH_TETR_2"/>
    <property type="match status" value="1"/>
</dbReference>
<protein>
    <submittedName>
        <fullName evidence="7">HTH-type transcriptional regulator AcrR (Potential acrAB operon repressor)</fullName>
    </submittedName>
</protein>
<keyword evidence="8" id="KW-1185">Reference proteome</keyword>
<dbReference type="eggNOG" id="COG1309">
    <property type="taxonomic scope" value="Bacteria"/>
</dbReference>
<dbReference type="EMBL" id="JMQN01000039">
    <property type="protein sequence ID" value="KEA63349.1"/>
    <property type="molecule type" value="Genomic_DNA"/>
</dbReference>
<dbReference type="GO" id="GO:0000976">
    <property type="term" value="F:transcription cis-regulatory region binding"/>
    <property type="evidence" value="ECO:0007669"/>
    <property type="project" value="TreeGrafter"/>
</dbReference>
<dbReference type="STRING" id="1232683.ADIMK_2492"/>
<feature type="DNA-binding region" description="H-T-H motif" evidence="5">
    <location>
        <begin position="32"/>
        <end position="51"/>
    </location>
</feature>
<dbReference type="SUPFAM" id="SSF48498">
    <property type="entry name" value="Tetracyclin repressor-like, C-terminal domain"/>
    <property type="match status" value="1"/>
</dbReference>
<evidence type="ECO:0000256" key="3">
    <source>
        <dbReference type="ARBA" id="ARBA00023125"/>
    </source>
</evidence>
<evidence type="ECO:0000313" key="7">
    <source>
        <dbReference type="EMBL" id="KEA63349.1"/>
    </source>
</evidence>
<evidence type="ECO:0000259" key="6">
    <source>
        <dbReference type="PROSITE" id="PS50977"/>
    </source>
</evidence>
<keyword evidence="1" id="KW-0678">Repressor</keyword>
<dbReference type="AlphaFoldDB" id="A0A081FXU4"/>
<keyword evidence="4" id="KW-0804">Transcription</keyword>
<evidence type="ECO:0000256" key="4">
    <source>
        <dbReference type="ARBA" id="ARBA00023163"/>
    </source>
</evidence>
<dbReference type="Gene3D" id="1.10.357.10">
    <property type="entry name" value="Tetracycline Repressor, domain 2"/>
    <property type="match status" value="1"/>
</dbReference>
<dbReference type="InterPro" id="IPR009057">
    <property type="entry name" value="Homeodomain-like_sf"/>
</dbReference>
<dbReference type="InterPro" id="IPR050109">
    <property type="entry name" value="HTH-type_TetR-like_transc_reg"/>
</dbReference>
<dbReference type="Proteomes" id="UP000028252">
    <property type="component" value="Unassembled WGS sequence"/>
</dbReference>
<dbReference type="InterPro" id="IPR001647">
    <property type="entry name" value="HTH_TetR"/>
</dbReference>
<feature type="domain" description="HTH tetR-type" evidence="6">
    <location>
        <begin position="9"/>
        <end position="69"/>
    </location>
</feature>
<dbReference type="PRINTS" id="PR00455">
    <property type="entry name" value="HTHTETR"/>
</dbReference>
<dbReference type="PANTHER" id="PTHR30055">
    <property type="entry name" value="HTH-TYPE TRANSCRIPTIONAL REGULATOR RUTR"/>
    <property type="match status" value="1"/>
</dbReference>
<accession>A0A081FXU4</accession>
<keyword evidence="2" id="KW-0805">Transcription regulation</keyword>
<dbReference type="PANTHER" id="PTHR30055:SF240">
    <property type="entry name" value="HTH-TYPE TRANSCRIPTIONAL REGULATOR ACRR"/>
    <property type="match status" value="1"/>
</dbReference>
<reference evidence="7 8" key="1">
    <citation type="submission" date="2014-04" db="EMBL/GenBank/DDBJ databases">
        <title>Marinobacterium kochiensis sp. nov., isolated from sediment sample collected from Kochi backwaters in Kerala, India.</title>
        <authorList>
            <person name="Singh A."/>
            <person name="Pinnaka A.K."/>
        </authorList>
    </citation>
    <scope>NUCLEOTIDE SEQUENCE [LARGE SCALE GENOMIC DNA]</scope>
    <source>
        <strain evidence="7 8">AK27</strain>
    </source>
</reference>
<evidence type="ECO:0000256" key="2">
    <source>
        <dbReference type="ARBA" id="ARBA00023015"/>
    </source>
</evidence>
<dbReference type="Pfam" id="PF00440">
    <property type="entry name" value="TetR_N"/>
    <property type="match status" value="1"/>
</dbReference>
<dbReference type="OrthoDB" id="5816932at2"/>
<dbReference type="InterPro" id="IPR023772">
    <property type="entry name" value="DNA-bd_HTH_TetR-type_CS"/>
</dbReference>
<gene>
    <name evidence="7" type="ORF">ADIMK_2492</name>
</gene>
<dbReference type="InterPro" id="IPR013572">
    <property type="entry name" value="Tscrpt_reg_MAATS_C"/>
</dbReference>
<evidence type="ECO:0000256" key="1">
    <source>
        <dbReference type="ARBA" id="ARBA00022491"/>
    </source>
</evidence>
<dbReference type="InterPro" id="IPR036271">
    <property type="entry name" value="Tet_transcr_reg_TetR-rel_C_sf"/>
</dbReference>